<comment type="pathway">
    <text evidence="6">Quinol/quinone metabolism; menaquinone biosynthesis.</text>
</comment>
<feature type="domain" description="Thiamine pyrophosphate enzyme TPP-binding" evidence="7">
    <location>
        <begin position="392"/>
        <end position="534"/>
    </location>
</feature>
<dbReference type="UniPathway" id="UPA01057">
    <property type="reaction ID" value="UER00164"/>
</dbReference>
<dbReference type="RefSeq" id="WP_105217005.1">
    <property type="nucleotide sequence ID" value="NZ_CP027062.1"/>
</dbReference>
<keyword evidence="3 6" id="KW-0460">Magnesium</keyword>
<dbReference type="EMBL" id="CP027062">
    <property type="protein sequence ID" value="AVI51765.1"/>
    <property type="molecule type" value="Genomic_DNA"/>
</dbReference>
<organism evidence="10 11">
    <name type="scientific">Pukyongia salina</name>
    <dbReference type="NCBI Taxonomy" id="2094025"/>
    <lineage>
        <taxon>Bacteria</taxon>
        <taxon>Pseudomonadati</taxon>
        <taxon>Bacteroidota</taxon>
        <taxon>Flavobacteriia</taxon>
        <taxon>Flavobacteriales</taxon>
        <taxon>Flavobacteriaceae</taxon>
        <taxon>Pukyongia</taxon>
    </lineage>
</organism>
<dbReference type="InterPro" id="IPR012001">
    <property type="entry name" value="Thiamin_PyroP_enz_TPP-bd_dom"/>
</dbReference>
<dbReference type="GO" id="GO:0009234">
    <property type="term" value="P:menaquinone biosynthetic process"/>
    <property type="evidence" value="ECO:0007669"/>
    <property type="project" value="UniProtKB-UniRule"/>
</dbReference>
<dbReference type="EC" id="2.2.1.9" evidence="6"/>
<dbReference type="Proteomes" id="UP000238442">
    <property type="component" value="Chromosome"/>
</dbReference>
<proteinExistence type="inferred from homology"/>
<dbReference type="Pfam" id="PF02776">
    <property type="entry name" value="TPP_enzyme_N"/>
    <property type="match status" value="1"/>
</dbReference>
<dbReference type="OrthoDB" id="9791859at2"/>
<dbReference type="AlphaFoldDB" id="A0A2S0HYS2"/>
<dbReference type="PANTHER" id="PTHR42916:SF1">
    <property type="entry name" value="PROTEIN PHYLLO, CHLOROPLASTIC"/>
    <property type="match status" value="1"/>
</dbReference>
<feature type="domain" description="Thiamine pyrophosphate enzyme N-terminal TPP-binding" evidence="8">
    <location>
        <begin position="9"/>
        <end position="116"/>
    </location>
</feature>
<evidence type="ECO:0000259" key="8">
    <source>
        <dbReference type="Pfam" id="PF02776"/>
    </source>
</evidence>
<sequence length="553" mass="62501">MKFSSKRLSQTITQLCLIKEIDHIVISPGSRNAPLTIGFTEHPSFTCFSIVDERCAAFFALGVAQQINRPVALICTSGSALLNYYPAVAEAFYSDIPLVVISADRPEKLVEIGDGQTIRQENVYSNHILYSANCKDGDEFQLKNETEINIALNTAIELQGPVHINAPFEEPLYHKTDDLLVRPQHVPARTMEASEPDFKELAQIWNSSSQKLILTGTLPPLSIDDQVTAQLASRDDLLVFTEATSNWHHPNFIPAIDQLITALNPEEFEALQPELLITFGGMVISKRIKAYLRKYKPKHHWHINKKKAFDTYFSLSEHLRMDPNTFFRKFLPLLQPAHSNYQSSWLQIRKYRLEKHTEYLGTVTYSDIRAYSLVFNSLPKGCQLQLANSATVRYAQLFELKNQPEVFCNRGTSGIDGSTSTAIGAAVASGKQTVYVSGDLSFFYDSNALWNQYIPKDLRIIVINNSGGGIFRILPGAKSAAHFKTYFETSHNLNAANLCEMYDIEYAAVSDELSLKNELSSFYSESHRPRLLEIFTPQEVNDKVLLDYFEFIR</sequence>
<dbReference type="SUPFAM" id="SSF52518">
    <property type="entry name" value="Thiamin diphosphate-binding fold (THDP-binding)"/>
    <property type="match status" value="2"/>
</dbReference>
<comment type="cofactor">
    <cofactor evidence="6">
        <name>Mg(2+)</name>
        <dbReference type="ChEBI" id="CHEBI:18420"/>
    </cofactor>
    <cofactor evidence="6">
        <name>Mn(2+)</name>
        <dbReference type="ChEBI" id="CHEBI:29035"/>
    </cofactor>
</comment>
<comment type="subunit">
    <text evidence="6">Homodimer.</text>
</comment>
<dbReference type="PANTHER" id="PTHR42916">
    <property type="entry name" value="2-SUCCINYL-5-ENOLPYRUVYL-6-HYDROXY-3-CYCLOHEXENE-1-CARBOXYLATE SYNTHASE"/>
    <property type="match status" value="1"/>
</dbReference>
<dbReference type="CDD" id="cd07037">
    <property type="entry name" value="TPP_PYR_MenD"/>
    <property type="match status" value="1"/>
</dbReference>
<dbReference type="Gene3D" id="3.40.50.1220">
    <property type="entry name" value="TPP-binding domain"/>
    <property type="match status" value="1"/>
</dbReference>
<dbReference type="PIRSF" id="PIRSF004983">
    <property type="entry name" value="MenD"/>
    <property type="match status" value="1"/>
</dbReference>
<keyword evidence="6" id="KW-0474">Menaquinone biosynthesis</keyword>
<keyword evidence="5 6" id="KW-0464">Manganese</keyword>
<evidence type="ECO:0000256" key="4">
    <source>
        <dbReference type="ARBA" id="ARBA00023052"/>
    </source>
</evidence>
<evidence type="ECO:0000259" key="9">
    <source>
        <dbReference type="Pfam" id="PF16582"/>
    </source>
</evidence>
<dbReference type="CDD" id="cd02009">
    <property type="entry name" value="TPP_SHCHC_synthase"/>
    <property type="match status" value="1"/>
</dbReference>
<dbReference type="Pfam" id="PF02775">
    <property type="entry name" value="TPP_enzyme_C"/>
    <property type="match status" value="1"/>
</dbReference>
<gene>
    <name evidence="6 10" type="primary">menD</name>
    <name evidence="10" type="ORF">C5O00_11545</name>
</gene>
<evidence type="ECO:0000256" key="6">
    <source>
        <dbReference type="HAMAP-Rule" id="MF_01659"/>
    </source>
</evidence>
<evidence type="ECO:0000256" key="1">
    <source>
        <dbReference type="ARBA" id="ARBA00022679"/>
    </source>
</evidence>
<dbReference type="KEGG" id="aue:C5O00_11545"/>
<dbReference type="GO" id="GO:0030145">
    <property type="term" value="F:manganese ion binding"/>
    <property type="evidence" value="ECO:0007669"/>
    <property type="project" value="UniProtKB-UniRule"/>
</dbReference>
<evidence type="ECO:0000259" key="7">
    <source>
        <dbReference type="Pfam" id="PF02775"/>
    </source>
</evidence>
<comment type="catalytic activity">
    <reaction evidence="6">
        <text>isochorismate + 2-oxoglutarate + H(+) = 5-enolpyruvoyl-6-hydroxy-2-succinyl-cyclohex-3-ene-1-carboxylate + CO2</text>
        <dbReference type="Rhea" id="RHEA:25593"/>
        <dbReference type="ChEBI" id="CHEBI:15378"/>
        <dbReference type="ChEBI" id="CHEBI:16526"/>
        <dbReference type="ChEBI" id="CHEBI:16810"/>
        <dbReference type="ChEBI" id="CHEBI:29780"/>
        <dbReference type="ChEBI" id="CHEBI:58818"/>
        <dbReference type="EC" id="2.2.1.9"/>
    </reaction>
</comment>
<dbReference type="UniPathway" id="UPA00079"/>
<dbReference type="GO" id="GO:0030976">
    <property type="term" value="F:thiamine pyrophosphate binding"/>
    <property type="evidence" value="ECO:0007669"/>
    <property type="project" value="UniProtKB-UniRule"/>
</dbReference>
<comment type="similarity">
    <text evidence="6">Belongs to the TPP enzyme family. MenD subfamily.</text>
</comment>
<dbReference type="InterPro" id="IPR011766">
    <property type="entry name" value="TPP_enzyme_TPP-bd"/>
</dbReference>
<evidence type="ECO:0000256" key="5">
    <source>
        <dbReference type="ARBA" id="ARBA00023211"/>
    </source>
</evidence>
<keyword evidence="2 6" id="KW-0479">Metal-binding</keyword>
<keyword evidence="11" id="KW-1185">Reference proteome</keyword>
<evidence type="ECO:0000256" key="3">
    <source>
        <dbReference type="ARBA" id="ARBA00022842"/>
    </source>
</evidence>
<protein>
    <recommendedName>
        <fullName evidence="6">2-succinyl-5-enolpyruvyl-6-hydroxy-3-cyclohexene-1-carboxylate synthase</fullName>
        <shortName evidence="6">SEPHCHC synthase</shortName>
        <ecNumber evidence="6">2.2.1.9</ecNumber>
    </recommendedName>
    <alternativeName>
        <fullName evidence="6">Menaquinone biosynthesis protein MenD</fullName>
    </alternativeName>
</protein>
<comment type="pathway">
    <text evidence="6">Quinol/quinone metabolism; 1,4-dihydroxy-2-naphthoate biosynthesis; 1,4-dihydroxy-2-naphthoate from chorismate: step 2/7.</text>
</comment>
<dbReference type="GO" id="GO:0070204">
    <property type="term" value="F:2-succinyl-5-enolpyruvyl-6-hydroxy-3-cyclohexene-1-carboxylic-acid synthase activity"/>
    <property type="evidence" value="ECO:0007669"/>
    <property type="project" value="UniProtKB-UniRule"/>
</dbReference>
<dbReference type="InterPro" id="IPR029061">
    <property type="entry name" value="THDP-binding"/>
</dbReference>
<feature type="domain" description="Menaquinone biosynthesis protein MenD middle" evidence="9">
    <location>
        <begin position="212"/>
        <end position="335"/>
    </location>
</feature>
<name>A0A2S0HYS2_9FLAO</name>
<evidence type="ECO:0000313" key="11">
    <source>
        <dbReference type="Proteomes" id="UP000238442"/>
    </source>
</evidence>
<evidence type="ECO:0000313" key="10">
    <source>
        <dbReference type="EMBL" id="AVI51765.1"/>
    </source>
</evidence>
<reference evidence="10 11" key="1">
    <citation type="submission" date="2018-02" db="EMBL/GenBank/DDBJ databases">
        <title>Genomic analysis of the strain RR4-38 isolated from a seawater recirculating aquaculture system.</title>
        <authorList>
            <person name="Kim Y.-S."/>
            <person name="Jang Y.H."/>
            <person name="Kim K.-H."/>
        </authorList>
    </citation>
    <scope>NUCLEOTIDE SEQUENCE [LARGE SCALE GENOMIC DNA]</scope>
    <source>
        <strain evidence="10 11">RR4-38</strain>
    </source>
</reference>
<keyword evidence="1 6" id="KW-0808">Transferase</keyword>
<dbReference type="Gene3D" id="3.40.50.970">
    <property type="match status" value="2"/>
</dbReference>
<dbReference type="InterPro" id="IPR004433">
    <property type="entry name" value="MenaQ_synth_MenD"/>
</dbReference>
<dbReference type="InterPro" id="IPR032264">
    <property type="entry name" value="MenD_middle"/>
</dbReference>
<keyword evidence="4 6" id="KW-0786">Thiamine pyrophosphate</keyword>
<dbReference type="GO" id="GO:0000287">
    <property type="term" value="F:magnesium ion binding"/>
    <property type="evidence" value="ECO:0007669"/>
    <property type="project" value="UniProtKB-UniRule"/>
</dbReference>
<evidence type="ECO:0000256" key="2">
    <source>
        <dbReference type="ARBA" id="ARBA00022723"/>
    </source>
</evidence>
<dbReference type="NCBIfam" id="TIGR00173">
    <property type="entry name" value="menD"/>
    <property type="match status" value="1"/>
</dbReference>
<dbReference type="Pfam" id="PF16582">
    <property type="entry name" value="TPP_enzyme_M_2"/>
    <property type="match status" value="1"/>
</dbReference>
<comment type="cofactor">
    <cofactor evidence="6">
        <name>thiamine diphosphate</name>
        <dbReference type="ChEBI" id="CHEBI:58937"/>
    </cofactor>
    <text evidence="6">Binds 1 thiamine pyrophosphate per subunit.</text>
</comment>
<comment type="function">
    <text evidence="6">Catalyzes the thiamine diphosphate-dependent decarboxylation of 2-oxoglutarate and the subsequent addition of the resulting succinic semialdehyde-thiamine pyrophosphate anion to isochorismate to yield 2-succinyl-5-enolpyruvyl-6-hydroxy-3-cyclohexene-1-carboxylate (SEPHCHC).</text>
</comment>
<accession>A0A2S0HYS2</accession>
<dbReference type="HAMAP" id="MF_01659">
    <property type="entry name" value="MenD"/>
    <property type="match status" value="1"/>
</dbReference>